<organism evidence="2 3">
    <name type="scientific">Burkholderia pyrrocinia</name>
    <name type="common">Pseudomonas pyrrocinia</name>
    <dbReference type="NCBI Taxonomy" id="60550"/>
    <lineage>
        <taxon>Bacteria</taxon>
        <taxon>Pseudomonadati</taxon>
        <taxon>Pseudomonadota</taxon>
        <taxon>Betaproteobacteria</taxon>
        <taxon>Burkholderiales</taxon>
        <taxon>Burkholderiaceae</taxon>
        <taxon>Burkholderia</taxon>
        <taxon>Burkholderia cepacia complex</taxon>
    </lineage>
</organism>
<reference evidence="2 3" key="1">
    <citation type="submission" date="2024-04" db="EMBL/GenBank/DDBJ databases">
        <title>Biological Control Activity of Plant Growth Promoting Rhizobacteria Burkholderia pyrrocinia BX1 against Tobacco black shank Introduction Tobacco black shank (TBS) caused by the oomycete Phytophthora. nicotianae (P. nicotianae) has become a destructive soil.</title>
        <authorList>
            <person name="Liu X."/>
            <person name="Shu C."/>
        </authorList>
    </citation>
    <scope>NUCLEOTIDE SEQUENCE [LARGE SCALE GENOMIC DNA]</scope>
    <source>
        <strain evidence="2 3">BX1</strain>
    </source>
</reference>
<accession>A0ABZ3BCJ3</accession>
<dbReference type="Gene3D" id="3.60.10.10">
    <property type="entry name" value="Endonuclease/exonuclease/phosphatase"/>
    <property type="match status" value="1"/>
</dbReference>
<evidence type="ECO:0000259" key="1">
    <source>
        <dbReference type="Pfam" id="PF19580"/>
    </source>
</evidence>
<keyword evidence="3" id="KW-1185">Reference proteome</keyword>
<evidence type="ECO:0000313" key="2">
    <source>
        <dbReference type="EMBL" id="WZW52781.1"/>
    </source>
</evidence>
<protein>
    <submittedName>
        <fullName evidence="2">Endonuclease/exonuclease/phosphatase family protein</fullName>
    </submittedName>
</protein>
<dbReference type="GO" id="GO:0004519">
    <property type="term" value="F:endonuclease activity"/>
    <property type="evidence" value="ECO:0007669"/>
    <property type="project" value="UniProtKB-KW"/>
</dbReference>
<keyword evidence="2" id="KW-0255">Endonuclease</keyword>
<dbReference type="InterPro" id="IPR005135">
    <property type="entry name" value="Endo/exonuclease/phosphatase"/>
</dbReference>
<dbReference type="Proteomes" id="UP001484179">
    <property type="component" value="Chromosome 1"/>
</dbReference>
<gene>
    <name evidence="2" type="ORF">WN985_10230</name>
</gene>
<dbReference type="RefSeq" id="WP_342307128.1">
    <property type="nucleotide sequence ID" value="NZ_CP150849.1"/>
</dbReference>
<dbReference type="SUPFAM" id="SSF56219">
    <property type="entry name" value="DNase I-like"/>
    <property type="match status" value="1"/>
</dbReference>
<dbReference type="EMBL" id="CP150849">
    <property type="protein sequence ID" value="WZW52781.1"/>
    <property type="molecule type" value="Genomic_DNA"/>
</dbReference>
<sequence>MLSTTDPMTCLAPAGNAPRYDSGRATKFSALLTKNMTDGTTIRGTLNVIWWNANNFLHFLAGKAKSPRSRWPKSQEQYAEKCARVDTALNELFSVTGKPHVLILAEVTQQAANELQARILPGYRVSSLDVKKDSPTPQIAMFYAPDTKDFRFREQVPIVVPRMPDETRPMGVLDVEFDGHTVRIISCHWQSRIGGEVAKKARGKMADHLAVENYQFVDNNRQKHHLMIVGDFNDDPFDNSLEDLHTHRHRERSKSKPHRFDKQVNRLHLYNTSWRLLGENFAHPITPPANPLLKECAGTFYWRDYKTWHHFDQIIVSGGLVGNTFPHIDESKIGIGSTAAFLDSDGLPLSFIYENGKVAGLSDHLPIFASIRI</sequence>
<name>A0ABZ3BCJ3_BURPY</name>
<evidence type="ECO:0000313" key="3">
    <source>
        <dbReference type="Proteomes" id="UP001484179"/>
    </source>
</evidence>
<dbReference type="Pfam" id="PF19580">
    <property type="entry name" value="Exo_endo_phos_3"/>
    <property type="match status" value="1"/>
</dbReference>
<feature type="domain" description="Endonuclease/exonuclease/phosphatase" evidence="1">
    <location>
        <begin position="68"/>
        <end position="254"/>
    </location>
</feature>
<proteinExistence type="predicted"/>
<dbReference type="InterPro" id="IPR036691">
    <property type="entry name" value="Endo/exonu/phosph_ase_sf"/>
</dbReference>
<keyword evidence="2" id="KW-0540">Nuclease</keyword>
<keyword evidence="2" id="KW-0378">Hydrolase</keyword>